<evidence type="ECO:0000256" key="2">
    <source>
        <dbReference type="ARBA" id="ARBA00023015"/>
    </source>
</evidence>
<proteinExistence type="inferred from homology"/>
<reference evidence="6 7" key="1">
    <citation type="journal article" date="2012" name="BMC Microbiol.">
        <title>Genome sequence of Desulfitobacterium hafniense DCB-2, a Gram-positive anaerobe capable of dehalogenation and metal reduction.</title>
        <authorList>
            <person name="Kim S.H."/>
            <person name="Harzman C."/>
            <person name="Davis J.K."/>
            <person name="Hutcheson R."/>
            <person name="Broderick J.B."/>
            <person name="Marsh T.L."/>
            <person name="Tiedje J.M."/>
        </authorList>
    </citation>
    <scope>NUCLEOTIDE SEQUENCE [LARGE SCALE GENOMIC DNA]</scope>
    <source>
        <strain evidence="7">DSM 10664 / DCB-2</strain>
    </source>
</reference>
<dbReference type="InterPro" id="IPR005119">
    <property type="entry name" value="LysR_subst-bd"/>
</dbReference>
<keyword evidence="2" id="KW-0805">Transcription regulation</keyword>
<dbReference type="CDD" id="cd05466">
    <property type="entry name" value="PBP2_LTTR_substrate"/>
    <property type="match status" value="1"/>
</dbReference>
<dbReference type="KEGG" id="dhd:Dhaf_1826"/>
<feature type="domain" description="HTH lysR-type" evidence="5">
    <location>
        <begin position="1"/>
        <end position="58"/>
    </location>
</feature>
<dbReference type="EMBL" id="CP001336">
    <property type="protein sequence ID" value="ACL19869.1"/>
    <property type="molecule type" value="Genomic_DNA"/>
</dbReference>
<evidence type="ECO:0000256" key="4">
    <source>
        <dbReference type="ARBA" id="ARBA00023163"/>
    </source>
</evidence>
<evidence type="ECO:0000313" key="7">
    <source>
        <dbReference type="Proteomes" id="UP000007726"/>
    </source>
</evidence>
<evidence type="ECO:0000313" key="6">
    <source>
        <dbReference type="EMBL" id="ACL19869.1"/>
    </source>
</evidence>
<dbReference type="InterPro" id="IPR000847">
    <property type="entry name" value="LysR_HTH_N"/>
</dbReference>
<protein>
    <submittedName>
        <fullName evidence="6">Transcriptional regulator, LysR family</fullName>
    </submittedName>
</protein>
<evidence type="ECO:0000256" key="3">
    <source>
        <dbReference type="ARBA" id="ARBA00023125"/>
    </source>
</evidence>
<dbReference type="Pfam" id="PF03466">
    <property type="entry name" value="LysR_substrate"/>
    <property type="match status" value="1"/>
</dbReference>
<keyword evidence="4" id="KW-0804">Transcription</keyword>
<dbReference type="HOGENOM" id="CLU_039613_6_1_9"/>
<dbReference type="Pfam" id="PF00126">
    <property type="entry name" value="HTH_1"/>
    <property type="match status" value="1"/>
</dbReference>
<organism evidence="6 7">
    <name type="scientific">Desulfitobacterium hafniense (strain DSM 10664 / DCB-2)</name>
    <dbReference type="NCBI Taxonomy" id="272564"/>
    <lineage>
        <taxon>Bacteria</taxon>
        <taxon>Bacillati</taxon>
        <taxon>Bacillota</taxon>
        <taxon>Clostridia</taxon>
        <taxon>Eubacteriales</taxon>
        <taxon>Desulfitobacteriaceae</taxon>
        <taxon>Desulfitobacterium</taxon>
    </lineage>
</organism>
<dbReference type="Gene3D" id="3.40.190.290">
    <property type="match status" value="1"/>
</dbReference>
<dbReference type="Gene3D" id="1.10.10.10">
    <property type="entry name" value="Winged helix-like DNA-binding domain superfamily/Winged helix DNA-binding domain"/>
    <property type="match status" value="1"/>
</dbReference>
<dbReference type="Proteomes" id="UP000007726">
    <property type="component" value="Chromosome"/>
</dbReference>
<dbReference type="PANTHER" id="PTHR30126:SF40">
    <property type="entry name" value="HTH-TYPE TRANSCRIPTIONAL REGULATOR GLTR"/>
    <property type="match status" value="1"/>
</dbReference>
<dbReference type="SUPFAM" id="SSF53850">
    <property type="entry name" value="Periplasmic binding protein-like II"/>
    <property type="match status" value="1"/>
</dbReference>
<keyword evidence="3" id="KW-0238">DNA-binding</keyword>
<accession>B8FQH9</accession>
<gene>
    <name evidence="6" type="ordered locus">Dhaf_1826</name>
</gene>
<dbReference type="PRINTS" id="PR00039">
    <property type="entry name" value="HTHLYSR"/>
</dbReference>
<evidence type="ECO:0000256" key="1">
    <source>
        <dbReference type="ARBA" id="ARBA00009437"/>
    </source>
</evidence>
<dbReference type="GO" id="GO:0000976">
    <property type="term" value="F:transcription cis-regulatory region binding"/>
    <property type="evidence" value="ECO:0007669"/>
    <property type="project" value="TreeGrafter"/>
</dbReference>
<sequence>MRLEQLRYLVEISHTRSITIAADNLFMSQPSLSIAMSSLEKELGVKLFIRSKTGVTPTAVGAEILELSQDALMKIEKIYVVASKEQKTEQLNIRALPAINCGIMPKALSKFQNSHPSIRTYVREDKTQTILSTLFQQGKDKTRNFGIVSISDAVNALFEDRFAESGVAKEYLCSDEQVCFVGAAHPLAEKKQITQSEIHKLPKIRYQYYENEPNDYYASLIRSTNDKSFQSMYTTEPVLTVGTVDSLKKLVAENLGVAIMPSILAYGDNYFQSGQLKILKFSDITIPMHYYIVYKAKYPLNPIEKAFIHYVKEVFQEFNDMRAQFEI</sequence>
<comment type="similarity">
    <text evidence="1">Belongs to the LysR transcriptional regulatory family.</text>
</comment>
<dbReference type="InterPro" id="IPR036388">
    <property type="entry name" value="WH-like_DNA-bd_sf"/>
</dbReference>
<dbReference type="RefSeq" id="WP_015943683.1">
    <property type="nucleotide sequence ID" value="NC_011830.1"/>
</dbReference>
<dbReference type="SUPFAM" id="SSF46785">
    <property type="entry name" value="Winged helix' DNA-binding domain"/>
    <property type="match status" value="1"/>
</dbReference>
<dbReference type="AlphaFoldDB" id="B8FQH9"/>
<dbReference type="InterPro" id="IPR036390">
    <property type="entry name" value="WH_DNA-bd_sf"/>
</dbReference>
<dbReference type="PANTHER" id="PTHR30126">
    <property type="entry name" value="HTH-TYPE TRANSCRIPTIONAL REGULATOR"/>
    <property type="match status" value="1"/>
</dbReference>
<evidence type="ECO:0000259" key="5">
    <source>
        <dbReference type="PROSITE" id="PS50931"/>
    </source>
</evidence>
<name>B8FQH9_DESHD</name>
<dbReference type="GO" id="GO:0003700">
    <property type="term" value="F:DNA-binding transcription factor activity"/>
    <property type="evidence" value="ECO:0007669"/>
    <property type="project" value="InterPro"/>
</dbReference>
<dbReference type="PROSITE" id="PS50931">
    <property type="entry name" value="HTH_LYSR"/>
    <property type="match status" value="1"/>
</dbReference>